<gene>
    <name evidence="2" type="ORF">CANARDRAFT_25219</name>
</gene>
<evidence type="ECO:0000256" key="1">
    <source>
        <dbReference type="SAM" id="MobiDB-lite"/>
    </source>
</evidence>
<reference evidence="3" key="1">
    <citation type="submission" date="2016-04" db="EMBL/GenBank/DDBJ databases">
        <title>Comparative genomics of biotechnologically important yeasts.</title>
        <authorList>
            <consortium name="DOE Joint Genome Institute"/>
            <person name="Riley R."/>
            <person name="Haridas S."/>
            <person name="Wolfe K.H."/>
            <person name="Lopes M.R."/>
            <person name="Hittinger C.T."/>
            <person name="Goker M."/>
            <person name="Salamov A."/>
            <person name="Wisecaver J."/>
            <person name="Long T.M."/>
            <person name="Aerts A.L."/>
            <person name="Barry K."/>
            <person name="Choi C."/>
            <person name="Clum A."/>
            <person name="Coughlan A.Y."/>
            <person name="Deshpande S."/>
            <person name="Douglass A.P."/>
            <person name="Hanson S.J."/>
            <person name="Klenk H.-P."/>
            <person name="Labutti K."/>
            <person name="Lapidus A."/>
            <person name="Lindquist E."/>
            <person name="Lipzen A."/>
            <person name="Meier-Kolthoff J.P."/>
            <person name="Ohm R.A."/>
            <person name="Otillar R.P."/>
            <person name="Pangilinan J."/>
            <person name="Peng Y."/>
            <person name="Rokas A."/>
            <person name="Rosa C.A."/>
            <person name="Scheuner C."/>
            <person name="Sibirny A.A."/>
            <person name="Slot J.C."/>
            <person name="Stielow J.B."/>
            <person name="Sun H."/>
            <person name="Kurtzman C.P."/>
            <person name="Blackwell M."/>
            <person name="Grigoriev I.V."/>
            <person name="Jeffries T.W."/>
        </authorList>
    </citation>
    <scope>NUCLEOTIDE SEQUENCE [LARGE SCALE GENOMIC DNA]</scope>
    <source>
        <strain evidence="3">NRRL YB-2248</strain>
    </source>
</reference>
<evidence type="ECO:0000313" key="3">
    <source>
        <dbReference type="Proteomes" id="UP000094801"/>
    </source>
</evidence>
<organism evidence="2 3">
    <name type="scientific">[Candida] arabinofermentans NRRL YB-2248</name>
    <dbReference type="NCBI Taxonomy" id="983967"/>
    <lineage>
        <taxon>Eukaryota</taxon>
        <taxon>Fungi</taxon>
        <taxon>Dikarya</taxon>
        <taxon>Ascomycota</taxon>
        <taxon>Saccharomycotina</taxon>
        <taxon>Pichiomycetes</taxon>
        <taxon>Pichiales</taxon>
        <taxon>Pichiaceae</taxon>
        <taxon>Ogataea</taxon>
        <taxon>Ogataea/Candida clade</taxon>
    </lineage>
</organism>
<sequence length="185" mass="20722">MSTATMSSFQYAPSSISGWNDCPTSLQFNSSHPRTKRRNFSGSSTLSIESLDSLCSVKECNKSSSSSITSSLEKRPSPVSSPLEDSVYKFPSTSSSEETVEDLLNKLLKLETTLSQKEFQYHTSKLKNKDILNNVENSIFLKEILNDFFTQNNFKSIEIKILDFMMAHTGISWCCSLKKILSSVN</sequence>
<dbReference type="Proteomes" id="UP000094801">
    <property type="component" value="Unassembled WGS sequence"/>
</dbReference>
<dbReference type="AlphaFoldDB" id="A0A1E4SUY7"/>
<keyword evidence="3" id="KW-1185">Reference proteome</keyword>
<dbReference type="EMBL" id="KV453866">
    <property type="protein sequence ID" value="ODV83237.1"/>
    <property type="molecule type" value="Genomic_DNA"/>
</dbReference>
<protein>
    <submittedName>
        <fullName evidence="2">Uncharacterized protein</fullName>
    </submittedName>
</protein>
<name>A0A1E4SUY7_9ASCO</name>
<proteinExistence type="predicted"/>
<feature type="region of interest" description="Disordered" evidence="1">
    <location>
        <begin position="64"/>
        <end position="90"/>
    </location>
</feature>
<accession>A0A1E4SUY7</accession>
<evidence type="ECO:0000313" key="2">
    <source>
        <dbReference type="EMBL" id="ODV83237.1"/>
    </source>
</evidence>